<dbReference type="PANTHER" id="PTHR30471">
    <property type="entry name" value="DNA REPAIR PROTEIN RADC"/>
    <property type="match status" value="1"/>
</dbReference>
<keyword evidence="6" id="KW-0482">Metalloprotease</keyword>
<dbReference type="RefSeq" id="WP_094234361.1">
    <property type="nucleotide sequence ID" value="NZ_CP016199.1"/>
</dbReference>
<keyword evidence="10" id="KW-1185">Reference proteome</keyword>
<evidence type="ECO:0000256" key="2">
    <source>
        <dbReference type="ARBA" id="ARBA00022670"/>
    </source>
</evidence>
<dbReference type="AlphaFoldDB" id="A0A223AT35"/>
<dbReference type="PANTHER" id="PTHR30471:SF3">
    <property type="entry name" value="UPF0758 PROTEIN YEES-RELATED"/>
    <property type="match status" value="1"/>
</dbReference>
<dbReference type="PROSITE" id="PS01302">
    <property type="entry name" value="UPF0758"/>
    <property type="match status" value="1"/>
</dbReference>
<evidence type="ECO:0000313" key="10">
    <source>
        <dbReference type="Proteomes" id="UP000214689"/>
    </source>
</evidence>
<dbReference type="GO" id="GO:0008237">
    <property type="term" value="F:metallopeptidase activity"/>
    <property type="evidence" value="ECO:0007669"/>
    <property type="project" value="UniProtKB-KW"/>
</dbReference>
<organism evidence="9 10">
    <name type="scientific">Mogibacterium pumilum</name>
    <dbReference type="NCBI Taxonomy" id="86332"/>
    <lineage>
        <taxon>Bacteria</taxon>
        <taxon>Bacillati</taxon>
        <taxon>Bacillota</taxon>
        <taxon>Clostridia</taxon>
        <taxon>Peptostreptococcales</taxon>
        <taxon>Anaerovoracaceae</taxon>
        <taxon>Mogibacterium</taxon>
    </lineage>
</organism>
<name>A0A223AT35_9FIRM</name>
<evidence type="ECO:0000256" key="4">
    <source>
        <dbReference type="ARBA" id="ARBA00022801"/>
    </source>
</evidence>
<sequence>MNNGNNNLHKLPQEKLMYSGASSLSDVELLALILRTGTSDKKVLQLADEVMTYTDNLSQDICSVDARELLNVDGIGVSKACSIVASMELARRVREPSRISGKTVTTAEDIAELYMERMRGAKREHVQLFLLNTKCKIESEYTVSIGELNSADIHPREVYSVAIRRSAAAIIIAHNHPSGDPTPSNLDIAATKRLEAAGKIVGIKLLDHIIVGYDSYVSLRSEGFIEQDS</sequence>
<evidence type="ECO:0000259" key="8">
    <source>
        <dbReference type="PROSITE" id="PS50249"/>
    </source>
</evidence>
<dbReference type="Pfam" id="PF04002">
    <property type="entry name" value="RadC"/>
    <property type="match status" value="1"/>
</dbReference>
<dbReference type="GO" id="GO:0046872">
    <property type="term" value="F:metal ion binding"/>
    <property type="evidence" value="ECO:0007669"/>
    <property type="project" value="UniProtKB-KW"/>
</dbReference>
<dbReference type="InterPro" id="IPR020891">
    <property type="entry name" value="UPF0758_CS"/>
</dbReference>
<dbReference type="InterPro" id="IPR046778">
    <property type="entry name" value="UPF0758_N"/>
</dbReference>
<dbReference type="InterPro" id="IPR001405">
    <property type="entry name" value="UPF0758"/>
</dbReference>
<dbReference type="OrthoDB" id="9804482at2"/>
<dbReference type="InterPro" id="IPR025657">
    <property type="entry name" value="RadC_JAB"/>
</dbReference>
<dbReference type="Proteomes" id="UP000214689">
    <property type="component" value="Chromosome"/>
</dbReference>
<dbReference type="CDD" id="cd08071">
    <property type="entry name" value="MPN_DUF2466"/>
    <property type="match status" value="1"/>
</dbReference>
<keyword evidence="5" id="KW-0862">Zinc</keyword>
<reference evidence="10" key="1">
    <citation type="submission" date="2016-05" db="EMBL/GenBank/DDBJ databases">
        <authorList>
            <person name="Holder M.E."/>
            <person name="Ajami N.J."/>
            <person name="Petrosino J.F."/>
        </authorList>
    </citation>
    <scope>NUCLEOTIDE SEQUENCE [LARGE SCALE GENOMIC DNA]</scope>
    <source>
        <strain evidence="10">ATCC 700696</strain>
    </source>
</reference>
<evidence type="ECO:0000256" key="7">
    <source>
        <dbReference type="RuleBase" id="RU003797"/>
    </source>
</evidence>
<dbReference type="InterPro" id="IPR037518">
    <property type="entry name" value="MPN"/>
</dbReference>
<evidence type="ECO:0000313" key="9">
    <source>
        <dbReference type="EMBL" id="ASS38124.1"/>
    </source>
</evidence>
<gene>
    <name evidence="9" type="ORF">AXF17_06695</name>
</gene>
<dbReference type="SUPFAM" id="SSF102712">
    <property type="entry name" value="JAB1/MPN domain"/>
    <property type="match status" value="1"/>
</dbReference>
<dbReference type="NCBIfam" id="TIGR00608">
    <property type="entry name" value="radc"/>
    <property type="match status" value="1"/>
</dbReference>
<dbReference type="Gene3D" id="3.40.140.10">
    <property type="entry name" value="Cytidine Deaminase, domain 2"/>
    <property type="match status" value="1"/>
</dbReference>
<dbReference type="Pfam" id="PF20582">
    <property type="entry name" value="UPF0758_N"/>
    <property type="match status" value="1"/>
</dbReference>
<accession>A0A223AT35</accession>
<keyword evidence="4" id="KW-0378">Hydrolase</keyword>
<protein>
    <recommendedName>
        <fullName evidence="8">MPN domain-containing protein</fullName>
    </recommendedName>
</protein>
<evidence type="ECO:0000256" key="6">
    <source>
        <dbReference type="ARBA" id="ARBA00023049"/>
    </source>
</evidence>
<dbReference type="NCBIfam" id="NF000642">
    <property type="entry name" value="PRK00024.1"/>
    <property type="match status" value="1"/>
</dbReference>
<keyword evidence="2" id="KW-0645">Protease</keyword>
<dbReference type="PROSITE" id="PS50249">
    <property type="entry name" value="MPN"/>
    <property type="match status" value="1"/>
</dbReference>
<proteinExistence type="inferred from homology"/>
<feature type="domain" description="MPN" evidence="8">
    <location>
        <begin position="103"/>
        <end position="225"/>
    </location>
</feature>
<dbReference type="GO" id="GO:0006508">
    <property type="term" value="P:proteolysis"/>
    <property type="evidence" value="ECO:0007669"/>
    <property type="project" value="UniProtKB-KW"/>
</dbReference>
<evidence type="ECO:0000256" key="3">
    <source>
        <dbReference type="ARBA" id="ARBA00022723"/>
    </source>
</evidence>
<evidence type="ECO:0000256" key="1">
    <source>
        <dbReference type="ARBA" id="ARBA00010243"/>
    </source>
</evidence>
<comment type="similarity">
    <text evidence="1 7">Belongs to the UPF0758 family.</text>
</comment>
<keyword evidence="3" id="KW-0479">Metal-binding</keyword>
<dbReference type="EMBL" id="CP016199">
    <property type="protein sequence ID" value="ASS38124.1"/>
    <property type="molecule type" value="Genomic_DNA"/>
</dbReference>
<evidence type="ECO:0000256" key="5">
    <source>
        <dbReference type="ARBA" id="ARBA00022833"/>
    </source>
</evidence>